<evidence type="ECO:0000313" key="5">
    <source>
        <dbReference type="EMBL" id="CAL2103249.1"/>
    </source>
</evidence>
<dbReference type="InterPro" id="IPR018062">
    <property type="entry name" value="HTH_AraC-typ_CS"/>
</dbReference>
<dbReference type="InterPro" id="IPR009057">
    <property type="entry name" value="Homeodomain-like_sf"/>
</dbReference>
<comment type="caution">
    <text evidence="5">The sequence shown here is derived from an EMBL/GenBank/DDBJ whole genome shotgun (WGS) entry which is preliminary data.</text>
</comment>
<dbReference type="Gene3D" id="1.10.10.60">
    <property type="entry name" value="Homeodomain-like"/>
    <property type="match status" value="1"/>
</dbReference>
<proteinExistence type="predicted"/>
<organism evidence="5 6">
    <name type="scientific">Tenacibaculum polynesiense</name>
    <dbReference type="NCBI Taxonomy" id="3137857"/>
    <lineage>
        <taxon>Bacteria</taxon>
        <taxon>Pseudomonadati</taxon>
        <taxon>Bacteroidota</taxon>
        <taxon>Flavobacteriia</taxon>
        <taxon>Flavobacteriales</taxon>
        <taxon>Flavobacteriaceae</taxon>
        <taxon>Tenacibaculum</taxon>
    </lineage>
</organism>
<keyword evidence="6" id="KW-1185">Reference proteome</keyword>
<dbReference type="EMBL" id="CAXJIO010000012">
    <property type="protein sequence ID" value="CAL2103249.1"/>
    <property type="molecule type" value="Genomic_DNA"/>
</dbReference>
<reference evidence="5 6" key="1">
    <citation type="submission" date="2024-05" db="EMBL/GenBank/DDBJ databases">
        <authorList>
            <person name="Duchaud E."/>
        </authorList>
    </citation>
    <scope>NUCLEOTIDE SEQUENCE [LARGE SCALE GENOMIC DNA]</scope>
    <source>
        <strain evidence="5">Ena-SAMPLE-TAB-13-05-2024-13:56:06:370-140308</strain>
    </source>
</reference>
<feature type="domain" description="HTH araC/xylS-type" evidence="4">
    <location>
        <begin position="167"/>
        <end position="265"/>
    </location>
</feature>
<dbReference type="InterPro" id="IPR018060">
    <property type="entry name" value="HTH_AraC"/>
</dbReference>
<gene>
    <name evidence="5" type="ORF">T190423A01A_30363</name>
</gene>
<dbReference type="SUPFAM" id="SSF46689">
    <property type="entry name" value="Homeodomain-like"/>
    <property type="match status" value="1"/>
</dbReference>
<evidence type="ECO:0000313" key="6">
    <source>
        <dbReference type="Proteomes" id="UP001497527"/>
    </source>
</evidence>
<dbReference type="Proteomes" id="UP001497527">
    <property type="component" value="Unassembled WGS sequence"/>
</dbReference>
<dbReference type="PANTHER" id="PTHR43280:SF34">
    <property type="entry name" value="ARAC-FAMILY TRANSCRIPTIONAL REGULATOR"/>
    <property type="match status" value="1"/>
</dbReference>
<evidence type="ECO:0000256" key="1">
    <source>
        <dbReference type="ARBA" id="ARBA00023015"/>
    </source>
</evidence>
<name>A0ABM9PCL4_9FLAO</name>
<keyword evidence="3" id="KW-0804">Transcription</keyword>
<dbReference type="SUPFAM" id="SSF51215">
    <property type="entry name" value="Regulatory protein AraC"/>
    <property type="match status" value="1"/>
</dbReference>
<accession>A0ABM9PCL4</accession>
<dbReference type="Pfam" id="PF12833">
    <property type="entry name" value="HTH_18"/>
    <property type="match status" value="1"/>
</dbReference>
<evidence type="ECO:0000256" key="2">
    <source>
        <dbReference type="ARBA" id="ARBA00023125"/>
    </source>
</evidence>
<keyword evidence="1" id="KW-0805">Transcription regulation</keyword>
<sequence length="274" mass="32376">MKLTKGNFFGNHYQKVIYNGICITDTEYIHDKVDWHYHETPYFTYILQGEVYEENKKEGYYLSPGDLVFHNWQDAHFNTKPPKYTRGFHIEISPDWFENNHLPFEKNQGSIHILNPLVKQFINKIFIESKIQDTESFLSIEMLLSGSLDFSQEQNNTLHKKPPLWVLQLRDILHSKEIASLSLNELATLLNIHPVYLSRKFPQYFNSTIGNYIRTQKVNKALILIAQNKLSMTEICYECGFFDQSHFINSFKRIYQQSPLKISKIIQKVNNLQF</sequence>
<dbReference type="PROSITE" id="PS00041">
    <property type="entry name" value="HTH_ARAC_FAMILY_1"/>
    <property type="match status" value="1"/>
</dbReference>
<evidence type="ECO:0000259" key="4">
    <source>
        <dbReference type="PROSITE" id="PS01124"/>
    </source>
</evidence>
<keyword evidence="2" id="KW-0238">DNA-binding</keyword>
<evidence type="ECO:0000256" key="3">
    <source>
        <dbReference type="ARBA" id="ARBA00023163"/>
    </source>
</evidence>
<dbReference type="InterPro" id="IPR037923">
    <property type="entry name" value="HTH-like"/>
</dbReference>
<protein>
    <submittedName>
        <fullName evidence="5">AraC family transcriptional regulator</fullName>
    </submittedName>
</protein>
<dbReference type="SMART" id="SM00342">
    <property type="entry name" value="HTH_ARAC"/>
    <property type="match status" value="1"/>
</dbReference>
<dbReference type="PROSITE" id="PS01124">
    <property type="entry name" value="HTH_ARAC_FAMILY_2"/>
    <property type="match status" value="1"/>
</dbReference>
<dbReference type="PANTHER" id="PTHR43280">
    <property type="entry name" value="ARAC-FAMILY TRANSCRIPTIONAL REGULATOR"/>
    <property type="match status" value="1"/>
</dbReference>